<dbReference type="Gene3D" id="3.60.40.10">
    <property type="entry name" value="PPM-type phosphatase domain"/>
    <property type="match status" value="1"/>
</dbReference>
<dbReference type="Gene3D" id="3.30.565.10">
    <property type="entry name" value="Histidine kinase-like ATPase, C-terminal domain"/>
    <property type="match status" value="1"/>
</dbReference>
<keyword evidence="1" id="KW-0378">Hydrolase</keyword>
<dbReference type="Gene3D" id="3.40.50.2300">
    <property type="match status" value="1"/>
</dbReference>
<dbReference type="InterPro" id="IPR001932">
    <property type="entry name" value="PPM-type_phosphatase-like_dom"/>
</dbReference>
<dbReference type="Pfam" id="PF13581">
    <property type="entry name" value="HATPase_c_2"/>
    <property type="match status" value="1"/>
</dbReference>
<dbReference type="PANTHER" id="PTHR43156:SF2">
    <property type="entry name" value="STAGE II SPORULATION PROTEIN E"/>
    <property type="match status" value="1"/>
</dbReference>
<dbReference type="SMART" id="SM00448">
    <property type="entry name" value="REC"/>
    <property type="match status" value="1"/>
</dbReference>
<evidence type="ECO:0000256" key="2">
    <source>
        <dbReference type="PROSITE-ProRule" id="PRU00169"/>
    </source>
</evidence>
<keyword evidence="5" id="KW-1185">Reference proteome</keyword>
<dbReference type="RefSeq" id="WP_305944633.1">
    <property type="nucleotide sequence ID" value="NZ_JAUZVY010000002.1"/>
</dbReference>
<reference evidence="4 5" key="1">
    <citation type="submission" date="2023-08" db="EMBL/GenBank/DDBJ databases">
        <authorList>
            <person name="Joshi A."/>
            <person name="Thite S."/>
        </authorList>
    </citation>
    <scope>NUCLEOTIDE SEQUENCE [LARGE SCALE GENOMIC DNA]</scope>
    <source>
        <strain evidence="4 5">1E1</strain>
    </source>
</reference>
<dbReference type="InterPro" id="IPR003594">
    <property type="entry name" value="HATPase_dom"/>
</dbReference>
<sequence length="562" mass="62927">MHLNPVLKESLNFLIVEDDLLFNALYENFLLSKDATVHCAYSLKDASLLLQQHPNYFDAVILDNQLPDGQGLDLLPKLNLGSKVTAVIMVSGNDDADFFLTAFSAGIHDYMVKPVNLELLWLKVTRSVREQQLIALTNQQKQALENWVEQEQQQQLLAKHLFQRMFEEVNQPHPSIHAWLKPHGIFSGDAILRCAGSDGCWYFFMADAMGHGLAPAISLMPILRTFQAMATKSLPLPNITYEMNRQLTNLLPDDRFVAAVMIKLDPWQQQLEVWNGGMPNVLFLNQQGDVVQKLRSQHMALGVLSGQHFSAKGETFPLHNLHYMLVFSDGLTETALAQGDTMTEQQLIASLQINEPNPLMALTAQFDTLQADDDISACLVNLPGLVQTKLNDNEATQTKPPTSSVQMSILLSGSALVSADVAAKMVEWLKEQQVSIVARQKVFTVLTELYVNALEHGVLQLSSDLKRHAECFEQYYLEKQKRETQLTEDDTIEISLRWSASESILYGEITDSGAGFKQPDDTAEQCNALSGRGLGLIEQLTSHFEIIPPGNRFRFTMDLTKL</sequence>
<evidence type="ECO:0000313" key="4">
    <source>
        <dbReference type="EMBL" id="MDP4528496.1"/>
    </source>
</evidence>
<protein>
    <submittedName>
        <fullName evidence="4">Fused response regulator/phosphatase</fullName>
    </submittedName>
</protein>
<evidence type="ECO:0000259" key="3">
    <source>
        <dbReference type="PROSITE" id="PS50110"/>
    </source>
</evidence>
<dbReference type="InterPro" id="IPR036890">
    <property type="entry name" value="HATPase_C_sf"/>
</dbReference>
<evidence type="ECO:0000313" key="5">
    <source>
        <dbReference type="Proteomes" id="UP001236258"/>
    </source>
</evidence>
<feature type="domain" description="Response regulatory" evidence="3">
    <location>
        <begin position="12"/>
        <end position="128"/>
    </location>
</feature>
<gene>
    <name evidence="4" type="ORF">Q3O59_05560</name>
</gene>
<evidence type="ECO:0000256" key="1">
    <source>
        <dbReference type="ARBA" id="ARBA00022801"/>
    </source>
</evidence>
<proteinExistence type="predicted"/>
<dbReference type="InterPro" id="IPR036457">
    <property type="entry name" value="PPM-type-like_dom_sf"/>
</dbReference>
<feature type="modified residue" description="4-aspartylphosphate" evidence="2">
    <location>
        <position position="63"/>
    </location>
</feature>
<dbReference type="SMART" id="SM00331">
    <property type="entry name" value="PP2C_SIG"/>
    <property type="match status" value="1"/>
</dbReference>
<dbReference type="Pfam" id="PF00072">
    <property type="entry name" value="Response_reg"/>
    <property type="match status" value="1"/>
</dbReference>
<comment type="caution">
    <text evidence="4">The sequence shown here is derived from an EMBL/GenBank/DDBJ whole genome shotgun (WGS) entry which is preliminary data.</text>
</comment>
<dbReference type="InterPro" id="IPR011006">
    <property type="entry name" value="CheY-like_superfamily"/>
</dbReference>
<dbReference type="InterPro" id="IPR052016">
    <property type="entry name" value="Bact_Sigma-Reg"/>
</dbReference>
<dbReference type="CDD" id="cd16936">
    <property type="entry name" value="HATPase_RsbW-like"/>
    <property type="match status" value="1"/>
</dbReference>
<name>A0ABT9GNF6_9GAMM</name>
<accession>A0ABT9GNF6</accession>
<dbReference type="EMBL" id="JAUZVY010000002">
    <property type="protein sequence ID" value="MDP4528496.1"/>
    <property type="molecule type" value="Genomic_DNA"/>
</dbReference>
<dbReference type="PANTHER" id="PTHR43156">
    <property type="entry name" value="STAGE II SPORULATION PROTEIN E-RELATED"/>
    <property type="match status" value="1"/>
</dbReference>
<organism evidence="4 5">
    <name type="scientific">Alkalimonas delamerensis</name>
    <dbReference type="NCBI Taxonomy" id="265981"/>
    <lineage>
        <taxon>Bacteria</taxon>
        <taxon>Pseudomonadati</taxon>
        <taxon>Pseudomonadota</taxon>
        <taxon>Gammaproteobacteria</taxon>
        <taxon>Alkalimonas</taxon>
    </lineage>
</organism>
<dbReference type="SUPFAM" id="SSF52172">
    <property type="entry name" value="CheY-like"/>
    <property type="match status" value="1"/>
</dbReference>
<dbReference type="CDD" id="cd00156">
    <property type="entry name" value="REC"/>
    <property type="match status" value="1"/>
</dbReference>
<keyword evidence="2" id="KW-0597">Phosphoprotein</keyword>
<dbReference type="PROSITE" id="PS50110">
    <property type="entry name" value="RESPONSE_REGULATORY"/>
    <property type="match status" value="1"/>
</dbReference>
<dbReference type="InterPro" id="IPR001789">
    <property type="entry name" value="Sig_transdc_resp-reg_receiver"/>
</dbReference>
<dbReference type="Proteomes" id="UP001236258">
    <property type="component" value="Unassembled WGS sequence"/>
</dbReference>
<dbReference type="Pfam" id="PF07228">
    <property type="entry name" value="SpoIIE"/>
    <property type="match status" value="1"/>
</dbReference>